<comment type="caution">
    <text evidence="11">The sequence shown here is derived from an EMBL/GenBank/DDBJ whole genome shotgun (WGS) entry which is preliminary data.</text>
</comment>
<comment type="pathway">
    <text evidence="1 9">Cell wall biogenesis; peptidoglycan biosynthesis.</text>
</comment>
<keyword evidence="4" id="KW-0378">Hydrolase</keyword>
<comment type="similarity">
    <text evidence="2">Belongs to the YkuD family.</text>
</comment>
<name>A0A323TIL5_9BACI</name>
<evidence type="ECO:0000256" key="4">
    <source>
        <dbReference type="ARBA" id="ARBA00022801"/>
    </source>
</evidence>
<dbReference type="PANTHER" id="PTHR30582:SF4">
    <property type="entry name" value="L,D-TRANSPEPTIDASE YQJB-RELATED"/>
    <property type="match status" value="1"/>
</dbReference>
<protein>
    <submittedName>
        <fullName evidence="11">L,D-transpeptidase</fullName>
    </submittedName>
</protein>
<keyword evidence="5 9" id="KW-0133">Cell shape</keyword>
<dbReference type="GO" id="GO:0016740">
    <property type="term" value="F:transferase activity"/>
    <property type="evidence" value="ECO:0007669"/>
    <property type="project" value="UniProtKB-KW"/>
</dbReference>
<evidence type="ECO:0000259" key="10">
    <source>
        <dbReference type="PROSITE" id="PS52029"/>
    </source>
</evidence>
<feature type="active site" description="Proton donor/acceptor" evidence="9">
    <location>
        <position position="111"/>
    </location>
</feature>
<evidence type="ECO:0000256" key="9">
    <source>
        <dbReference type="PROSITE-ProRule" id="PRU01373"/>
    </source>
</evidence>
<dbReference type="GO" id="GO:0071555">
    <property type="term" value="P:cell wall organization"/>
    <property type="evidence" value="ECO:0007669"/>
    <property type="project" value="UniProtKB-UniRule"/>
</dbReference>
<dbReference type="UniPathway" id="UPA00219"/>
<dbReference type="InterPro" id="IPR005490">
    <property type="entry name" value="LD_TPept_cat_dom"/>
</dbReference>
<feature type="domain" description="L,D-TPase catalytic" evidence="10">
    <location>
        <begin position="27"/>
        <end position="151"/>
    </location>
</feature>
<dbReference type="SUPFAM" id="SSF141523">
    <property type="entry name" value="L,D-transpeptidase catalytic domain-like"/>
    <property type="match status" value="1"/>
</dbReference>
<evidence type="ECO:0000256" key="5">
    <source>
        <dbReference type="ARBA" id="ARBA00022960"/>
    </source>
</evidence>
<evidence type="ECO:0000256" key="3">
    <source>
        <dbReference type="ARBA" id="ARBA00022679"/>
    </source>
</evidence>
<evidence type="ECO:0000256" key="2">
    <source>
        <dbReference type="ARBA" id="ARBA00005992"/>
    </source>
</evidence>
<dbReference type="PANTHER" id="PTHR30582">
    <property type="entry name" value="L,D-TRANSPEPTIDASE"/>
    <property type="match status" value="1"/>
</dbReference>
<sequence length="168" mass="18452">MIAILLSILSVISPIWPLGENPLIGDPYVIVNLSTHEVAYIQDGEVKQQYQVATGKRGHETPEGEFTIVVKAVNPYYRKLDIQGGDVKNPLGTRWIGFDAENTDGRVYGLHGTNRPSSIGYSVSNGCIRLKNSDVEILFDEVPLGTKVLVTSSEETFEELGKNYGAIK</sequence>
<feature type="active site" description="Nucleophile" evidence="9">
    <location>
        <position position="127"/>
    </location>
</feature>
<dbReference type="Proteomes" id="UP000248214">
    <property type="component" value="Unassembled WGS sequence"/>
</dbReference>
<gene>
    <name evidence="11" type="ORF">CR194_02280</name>
</gene>
<dbReference type="OrthoDB" id="9787225at2"/>
<evidence type="ECO:0000256" key="6">
    <source>
        <dbReference type="ARBA" id="ARBA00022984"/>
    </source>
</evidence>
<evidence type="ECO:0000256" key="1">
    <source>
        <dbReference type="ARBA" id="ARBA00004752"/>
    </source>
</evidence>
<evidence type="ECO:0000313" key="11">
    <source>
        <dbReference type="EMBL" id="PYZ94380.1"/>
    </source>
</evidence>
<evidence type="ECO:0000256" key="8">
    <source>
        <dbReference type="ARBA" id="ARBA00060592"/>
    </source>
</evidence>
<dbReference type="InterPro" id="IPR038063">
    <property type="entry name" value="Transpep_catalytic_dom"/>
</dbReference>
<dbReference type="GO" id="GO:0018104">
    <property type="term" value="P:peptidoglycan-protein cross-linking"/>
    <property type="evidence" value="ECO:0007669"/>
    <property type="project" value="TreeGrafter"/>
</dbReference>
<keyword evidence="3" id="KW-0808">Transferase</keyword>
<keyword evidence="7 9" id="KW-0961">Cell wall biogenesis/degradation</keyword>
<proteinExistence type="inferred from homology"/>
<dbReference type="AlphaFoldDB" id="A0A323TIL5"/>
<dbReference type="RefSeq" id="WP_110608013.1">
    <property type="nucleotide sequence ID" value="NZ_PDOD01000001.1"/>
</dbReference>
<keyword evidence="12" id="KW-1185">Reference proteome</keyword>
<dbReference type="PROSITE" id="PS52029">
    <property type="entry name" value="LD_TPASE"/>
    <property type="match status" value="1"/>
</dbReference>
<dbReference type="GO" id="GO:0071972">
    <property type="term" value="F:peptidoglycan L,D-transpeptidase activity"/>
    <property type="evidence" value="ECO:0007669"/>
    <property type="project" value="TreeGrafter"/>
</dbReference>
<organism evidence="11 12">
    <name type="scientific">Salipaludibacillus keqinensis</name>
    <dbReference type="NCBI Taxonomy" id="2045207"/>
    <lineage>
        <taxon>Bacteria</taxon>
        <taxon>Bacillati</taxon>
        <taxon>Bacillota</taxon>
        <taxon>Bacilli</taxon>
        <taxon>Bacillales</taxon>
        <taxon>Bacillaceae</taxon>
    </lineage>
</organism>
<dbReference type="GO" id="GO:0008360">
    <property type="term" value="P:regulation of cell shape"/>
    <property type="evidence" value="ECO:0007669"/>
    <property type="project" value="UniProtKB-UniRule"/>
</dbReference>
<dbReference type="EMBL" id="PDOD01000001">
    <property type="protein sequence ID" value="PYZ94380.1"/>
    <property type="molecule type" value="Genomic_DNA"/>
</dbReference>
<evidence type="ECO:0000313" key="12">
    <source>
        <dbReference type="Proteomes" id="UP000248214"/>
    </source>
</evidence>
<dbReference type="InterPro" id="IPR050979">
    <property type="entry name" value="LD-transpeptidase"/>
</dbReference>
<dbReference type="CDD" id="cd16913">
    <property type="entry name" value="YkuD_like"/>
    <property type="match status" value="1"/>
</dbReference>
<accession>A0A323TIL5</accession>
<dbReference type="FunFam" id="2.40.440.10:FF:000003">
    <property type="entry name" value="L,D-transpeptidase YciB"/>
    <property type="match status" value="1"/>
</dbReference>
<comment type="pathway">
    <text evidence="8">Glycan biosynthesis.</text>
</comment>
<dbReference type="Pfam" id="PF03734">
    <property type="entry name" value="YkuD"/>
    <property type="match status" value="1"/>
</dbReference>
<reference evidence="11 12" key="1">
    <citation type="submission" date="2017-10" db="EMBL/GenBank/DDBJ databases">
        <title>Bacillus sp. nov., a halophilic bacterium isolated from a Keqin Lake.</title>
        <authorList>
            <person name="Wang H."/>
        </authorList>
    </citation>
    <scope>NUCLEOTIDE SEQUENCE [LARGE SCALE GENOMIC DNA]</scope>
    <source>
        <strain evidence="11 12">KQ-12</strain>
    </source>
</reference>
<dbReference type="GO" id="GO:0005576">
    <property type="term" value="C:extracellular region"/>
    <property type="evidence" value="ECO:0007669"/>
    <property type="project" value="TreeGrafter"/>
</dbReference>
<keyword evidence="6 9" id="KW-0573">Peptidoglycan synthesis</keyword>
<evidence type="ECO:0000256" key="7">
    <source>
        <dbReference type="ARBA" id="ARBA00023316"/>
    </source>
</evidence>
<dbReference type="Gene3D" id="2.40.440.10">
    <property type="entry name" value="L,D-transpeptidase catalytic domain-like"/>
    <property type="match status" value="1"/>
</dbReference>